<evidence type="ECO:0000313" key="2">
    <source>
        <dbReference type="EMBL" id="KIH66817.1"/>
    </source>
</evidence>
<dbReference type="AlphaFoldDB" id="A0A0C2DVD0"/>
<dbReference type="Proteomes" id="UP000054047">
    <property type="component" value="Unassembled WGS sequence"/>
</dbReference>
<reference evidence="2 3" key="1">
    <citation type="submission" date="2013-12" db="EMBL/GenBank/DDBJ databases">
        <title>Draft genome of the parsitic nematode Ancylostoma duodenale.</title>
        <authorList>
            <person name="Mitreva M."/>
        </authorList>
    </citation>
    <scope>NUCLEOTIDE SEQUENCE [LARGE SCALE GENOMIC DNA]</scope>
    <source>
        <strain evidence="2 3">Zhejiang</strain>
    </source>
</reference>
<dbReference type="Pfam" id="PF14625">
    <property type="entry name" value="Lustrin_cystein"/>
    <property type="match status" value="5"/>
</dbReference>
<dbReference type="InterPro" id="IPR028150">
    <property type="entry name" value="Lustrin_cystein"/>
</dbReference>
<accession>A0A0C2DVD0</accession>
<dbReference type="InterPro" id="IPR006149">
    <property type="entry name" value="EB_dom"/>
</dbReference>
<dbReference type="InterPro" id="IPR053014">
    <property type="entry name" value="Cuticle_assoc_divergent"/>
</dbReference>
<dbReference type="SMART" id="SM00289">
    <property type="entry name" value="WR1"/>
    <property type="match status" value="5"/>
</dbReference>
<name>A0A0C2DVD0_9BILA</name>
<proteinExistence type="predicted"/>
<dbReference type="OrthoDB" id="5950222at2759"/>
<protein>
    <submittedName>
        <fullName evidence="2">EB module</fullName>
    </submittedName>
</protein>
<sequence>MFRRFSACSIASQTSAFVVEQQTWEYAPREKRYNNRVCIGPASGYCPSGRAPYKDQMSTQAMRCTMSAHVSTCPDGFECQSDVRDALQGYCCSVSDICPHKEEYFVDETSGMPRSCSIGHFVTCPAGFTCMTQSEGVSGYCCRGKPHLLPSDGCPPGEIVFMAKNEVVICDPFNPSNQGCPNGFTCQWSVRTQRYQCCGANSMPPALESDGCPSRQIAFTDVASGKPQVAFIGMSGEHQRCSMSGGQACPEGFTCVKGKNNDEICCAGGEDAPRDFHSTSACDSTQVSVNGRCLPVQHIGSKCEHDSQCLGDSKCSDGVCQCPEGTVEQKQRCVAAVKGLCPSSRLPYLVNGVAKHCTGGRSCPSGYTCTFSRSGRNYYCCSNHEQSRLDGKMLMFH</sequence>
<feature type="domain" description="EB" evidence="1">
    <location>
        <begin position="282"/>
        <end position="333"/>
    </location>
</feature>
<evidence type="ECO:0000259" key="1">
    <source>
        <dbReference type="Pfam" id="PF01683"/>
    </source>
</evidence>
<dbReference type="PANTHER" id="PTHR46339">
    <property type="entry name" value="PROTEIN CBG15282-RELATED"/>
    <property type="match status" value="1"/>
</dbReference>
<gene>
    <name evidence="2" type="ORF">ANCDUO_02851</name>
</gene>
<dbReference type="PANTHER" id="PTHR46339:SF12">
    <property type="entry name" value="BPTI_KUNITZ INHIBITOR DOMAIN-CONTAINING PROTEIN"/>
    <property type="match status" value="1"/>
</dbReference>
<evidence type="ECO:0000313" key="3">
    <source>
        <dbReference type="Proteomes" id="UP000054047"/>
    </source>
</evidence>
<organism evidence="2 3">
    <name type="scientific">Ancylostoma duodenale</name>
    <dbReference type="NCBI Taxonomy" id="51022"/>
    <lineage>
        <taxon>Eukaryota</taxon>
        <taxon>Metazoa</taxon>
        <taxon>Ecdysozoa</taxon>
        <taxon>Nematoda</taxon>
        <taxon>Chromadorea</taxon>
        <taxon>Rhabditida</taxon>
        <taxon>Rhabditina</taxon>
        <taxon>Rhabditomorpha</taxon>
        <taxon>Strongyloidea</taxon>
        <taxon>Ancylostomatidae</taxon>
        <taxon>Ancylostomatinae</taxon>
        <taxon>Ancylostoma</taxon>
    </lineage>
</organism>
<dbReference type="Pfam" id="PF01683">
    <property type="entry name" value="EB"/>
    <property type="match status" value="1"/>
</dbReference>
<keyword evidence="3" id="KW-1185">Reference proteome</keyword>
<dbReference type="EMBL" id="KN726949">
    <property type="protein sequence ID" value="KIH66817.1"/>
    <property type="molecule type" value="Genomic_DNA"/>
</dbReference>
<dbReference type="InterPro" id="IPR006150">
    <property type="entry name" value="Cys_repeat_1"/>
</dbReference>